<dbReference type="Pfam" id="PF13061">
    <property type="entry name" value="DUF3923"/>
    <property type="match status" value="1"/>
</dbReference>
<accession>A0ABY5C5S7</accession>
<reference evidence="2" key="1">
    <citation type="submission" date="2022-05" db="EMBL/GenBank/DDBJ databases">
        <authorList>
            <person name="Oliphant S.A."/>
            <person name="Watson-Haigh N.S."/>
            <person name="Sumby K.M."/>
            <person name="Gardner J.M."/>
            <person name="Jiranek V."/>
        </authorList>
    </citation>
    <scope>NUCLEOTIDE SEQUENCE</scope>
    <source>
        <strain evidence="2">Ru20-1</strain>
    </source>
</reference>
<dbReference type="InterPro" id="IPR025037">
    <property type="entry name" value="DUF3923"/>
</dbReference>
<keyword evidence="3" id="KW-1185">Reference proteome</keyword>
<proteinExistence type="predicted"/>
<evidence type="ECO:0000313" key="3">
    <source>
        <dbReference type="Proteomes" id="UP001057532"/>
    </source>
</evidence>
<feature type="transmembrane region" description="Helical" evidence="1">
    <location>
        <begin position="54"/>
        <end position="78"/>
    </location>
</feature>
<feature type="transmembrane region" description="Helical" evidence="1">
    <location>
        <begin position="20"/>
        <end position="38"/>
    </location>
</feature>
<protein>
    <submittedName>
        <fullName evidence="2">DUF3923 family protein</fullName>
    </submittedName>
</protein>
<dbReference type="Proteomes" id="UP001057532">
    <property type="component" value="Chromosome"/>
</dbReference>
<keyword evidence="1" id="KW-0472">Membrane</keyword>
<keyword evidence="1" id="KW-1133">Transmembrane helix</keyword>
<evidence type="ECO:0000313" key="2">
    <source>
        <dbReference type="EMBL" id="USS93533.1"/>
    </source>
</evidence>
<sequence>MLRYNKRSQGGEVTMKLWKATLVLEILSFLVLATALFMRHKAGAGVVQTLSTRLIALAVLIIFYLIIFGLQACWYAWLHKKNH</sequence>
<name>A0ABY5C5S7_9LACO</name>
<evidence type="ECO:0000256" key="1">
    <source>
        <dbReference type="SAM" id="Phobius"/>
    </source>
</evidence>
<dbReference type="EMBL" id="CP097478">
    <property type="protein sequence ID" value="USS93533.1"/>
    <property type="molecule type" value="Genomic_DNA"/>
</dbReference>
<gene>
    <name evidence="2" type="ORF">M8332_01330</name>
</gene>
<dbReference type="RefSeq" id="WP_252780392.1">
    <property type="nucleotide sequence ID" value="NZ_CP097478.1"/>
</dbReference>
<keyword evidence="1" id="KW-0812">Transmembrane</keyword>
<organism evidence="2 3">
    <name type="scientific">Fructilactobacillus ixorae</name>
    <dbReference type="NCBI Taxonomy" id="1750535"/>
    <lineage>
        <taxon>Bacteria</taxon>
        <taxon>Bacillati</taxon>
        <taxon>Bacillota</taxon>
        <taxon>Bacilli</taxon>
        <taxon>Lactobacillales</taxon>
        <taxon>Lactobacillaceae</taxon>
        <taxon>Fructilactobacillus</taxon>
    </lineage>
</organism>